<keyword evidence="4" id="KW-0287">Flowering</keyword>
<dbReference type="OrthoDB" id="1166041at2759"/>
<evidence type="ECO:0000256" key="5">
    <source>
        <dbReference type="SAM" id="Coils"/>
    </source>
</evidence>
<dbReference type="EMBL" id="SMOL01000143">
    <property type="protein sequence ID" value="KAB2629784.1"/>
    <property type="molecule type" value="Genomic_DNA"/>
</dbReference>
<reference evidence="8" key="2">
    <citation type="submission" date="2019-10" db="EMBL/GenBank/DDBJ databases">
        <title>A de novo genome assembly of a pear dwarfing rootstock.</title>
        <authorList>
            <person name="Wang F."/>
            <person name="Wang J."/>
            <person name="Li S."/>
            <person name="Zhang Y."/>
            <person name="Fang M."/>
            <person name="Ma L."/>
            <person name="Zhao Y."/>
            <person name="Jiang S."/>
        </authorList>
    </citation>
    <scope>NUCLEOTIDE SEQUENCE [LARGE SCALE GENOMIC DNA]</scope>
</reference>
<name>A0A5N5I2G5_9ROSA</name>
<evidence type="ECO:0000313" key="8">
    <source>
        <dbReference type="Proteomes" id="UP000327157"/>
    </source>
</evidence>
<evidence type="ECO:0000256" key="4">
    <source>
        <dbReference type="ARBA" id="ARBA00023089"/>
    </source>
</evidence>
<keyword evidence="8" id="KW-1185">Reference proteome</keyword>
<dbReference type="GO" id="GO:0030154">
    <property type="term" value="P:cell differentiation"/>
    <property type="evidence" value="ECO:0007669"/>
    <property type="project" value="UniProtKB-KW"/>
</dbReference>
<accession>A0A5N5I2G5</accession>
<dbReference type="Gene3D" id="1.10.287.1490">
    <property type="match status" value="1"/>
</dbReference>
<protein>
    <submittedName>
        <fullName evidence="7">FRIGIDA-like protein 5</fullName>
    </submittedName>
</protein>
<evidence type="ECO:0000256" key="2">
    <source>
        <dbReference type="ARBA" id="ARBA00022473"/>
    </source>
</evidence>
<reference evidence="7 8" key="3">
    <citation type="submission" date="2019-11" db="EMBL/GenBank/DDBJ databases">
        <title>A de novo genome assembly of a pear dwarfing rootstock.</title>
        <authorList>
            <person name="Wang F."/>
            <person name="Wang J."/>
            <person name="Li S."/>
            <person name="Zhang Y."/>
            <person name="Fang M."/>
            <person name="Ma L."/>
            <person name="Zhao Y."/>
            <person name="Jiang S."/>
        </authorList>
    </citation>
    <scope>NUCLEOTIDE SEQUENCE [LARGE SCALE GENOMIC DNA]</scope>
    <source>
        <strain evidence="7">S2</strain>
        <tissue evidence="7">Leaf</tissue>
    </source>
</reference>
<proteinExistence type="inferred from homology"/>
<feature type="coiled-coil region" evidence="5">
    <location>
        <begin position="1057"/>
        <end position="1126"/>
    </location>
</feature>
<feature type="coiled-coil region" evidence="5">
    <location>
        <begin position="298"/>
        <end position="346"/>
    </location>
</feature>
<keyword evidence="5" id="KW-0175">Coiled coil</keyword>
<feature type="coiled-coil region" evidence="5">
    <location>
        <begin position="29"/>
        <end position="231"/>
    </location>
</feature>
<feature type="compositionally biased region" description="Basic and acidic residues" evidence="6">
    <location>
        <begin position="1840"/>
        <end position="1850"/>
    </location>
</feature>
<feature type="region of interest" description="Disordered" evidence="6">
    <location>
        <begin position="838"/>
        <end position="872"/>
    </location>
</feature>
<dbReference type="PANTHER" id="PTHR31791:SF37">
    <property type="entry name" value="A_TM021B04.7 PROTEIN"/>
    <property type="match status" value="1"/>
</dbReference>
<keyword evidence="3" id="KW-0221">Differentiation</keyword>
<dbReference type="GO" id="GO:0009908">
    <property type="term" value="P:flower development"/>
    <property type="evidence" value="ECO:0007669"/>
    <property type="project" value="UniProtKB-KW"/>
</dbReference>
<gene>
    <name evidence="7" type="ORF">D8674_007303</name>
</gene>
<sequence length="1872" mass="215157">MEEKGLNLEESELRQRKVALQFKDLLDCVDSMRDEILSLFQEVQDKEKQSGVLRSQVKAKSEELHGLERLIEEKSNEVESLKSSLCDFQSSIEEHNEELSAKEKRLEEVQRLVGEKEREYDSIKKGIEHGKSKLNWYEEAVEEKSKLVESKEEKLKGVLRMLKKYDEDIEFRKMRLNGIRGSIEERKKEFALKKEQAKEAERKVDQCDREMKDKEKKLSSIRKLIEESSKKIESREKIIDAMNLKVKDFSLLKKSMEEWSTKLKLKEREFESKVKDLTFIQKRVNECLNEVQLKEQHFDSLEKLIREGKKNLDSQEKLLQECSNDLELKERQLEQRAKELELKQQDIVSIRNSTPDNSVIVSSSTTNQSSINRDGEGLQLLMKESLKRIDSLSSELSAFLQASSDPAKLVLDAMEGFYPSNLTEDNMGLNYDLIVIRRSCVLLLQELKRLTPQINPLVREEAVKLADDWKEKMTVVAENSLEVLGLLWLLTAFELTSTYNARELQSLLALVSQPEHAPQLRQALGMTHKASADSALSIPIKIEEPEPSTVRNVAASPSPILQLNANAPTDARNSQGRPNEHLSGNDSANNELLDVLRLPVDREKIVLNLMQKSLHQYWSNRNVGFIDNLVKTYIPMLNELMKTSSNVALDVKKEATSLAVQWKAKMRIDKENSLEILGFLQFVDTYGLLSTLSVDNIVMLLGIICQNKPVLQLCQILSFADKIPGFIWNLIERKQPIKAVRLICTFKLTDRFPPVVLLSKYVEDVRKSFRAILQGKKTIYEKDNVINNLIADLRGVIWCIKDLNLESEYPYKDIELEIVQLERLKENLRRLPTALASTCEQQEHERRKRCSTSSAPQFQPPEKRQNRSHPTAVAAAARSCTTFRLQLNPPSQLFGNNGHPGQFSMAANHHETGGSFGSMQLTSSSQLFENYGHPLQFAMDHEIGANFGRMQFSSSSQPAENLGFPPLASNEHEISEVAETSKMETMVSGSDELELKHRNLVMQWKHLLDHIDLLQTQFEELQERFDSERNSLRTRQREVEKREEELGAKVLNFQSELESKAQELYEIERMAKEKRREVGGKEKWLLEIEELVRGKERERDLIKNDIEEQTEKLNSVVKSLDEKSRELKVKKEVTEVNGRRLNAMKGSIDETVKDLVSKQEQVKAVQKSLEECHKEIQSKKVLLGGLEKSIRECYSTLESKEKTIRAMELKQKQFELVVQECQKHLDSKEKLLLEGCHGLEMKERQLEEQVRVLESKQKQFELMVQERQKHFDSKEKLLQEGFHGLEMKEGRLEEQVREFESKQKQFDLTIQERRQILASQEKLLQEGSHGVKTKERQLEEQVRELESKQKQFEFLQKSKEDIQNLKSKEKNNCSWVGRCLQLLMNEHWMRTDFVCSEIAAVLQASSDPAKLVLDAMQGFYPSNRTVDTTEFVYDLTVIRRSCILLLQQLKRFSLQINPQVRKEARALAAEWKAKMTVATENGLEILGFLELVSVYEITTVYDSKELQSFLGIVAQHEQGTELCQALGITDRAPGNSVSLPIKIEEPEFSPVINVAISSSLDLQPNANTDARNLQGSTNEHLSENESVQTKMLFNLQMSLDPGEVVLKLIKESLAQCWGKGDAGCESAVMEDSISLLNDLMDVPTPIRPNVIKNAKELAVQWKAKMRVDSENSMEILGFLQFIVTYGLVSSFSRDEIVKLLGTICQHKKALESCQEIGFADMIPDFVQDFIERKQLIEAVSLICTFQLTDRFPPVLLLKEYLEVARKSYCTKWLVKRSLDEKNEVLDDHIAGLKAAIQCIKDNNLEPEFPYKDIEKEIVKLEKHKLNWRCSVPLAAFKVQREPEKGKKPDTARVSFKIKPPEQRNSKRLKRVA</sequence>
<dbReference type="SUPFAM" id="SSF57997">
    <property type="entry name" value="Tropomyosin"/>
    <property type="match status" value="1"/>
</dbReference>
<reference evidence="7 8" key="1">
    <citation type="submission" date="2019-09" db="EMBL/GenBank/DDBJ databases">
        <authorList>
            <person name="Ou C."/>
        </authorList>
    </citation>
    <scope>NUCLEOTIDE SEQUENCE [LARGE SCALE GENOMIC DNA]</scope>
    <source>
        <strain evidence="7">S2</strain>
        <tissue evidence="7">Leaf</tissue>
    </source>
</reference>
<dbReference type="InterPro" id="IPR012474">
    <property type="entry name" value="Frigida"/>
</dbReference>
<dbReference type="PANTHER" id="PTHR31791">
    <property type="entry name" value="FRIGIDA-LIKE PROTEIN 3-RELATED"/>
    <property type="match status" value="1"/>
</dbReference>
<evidence type="ECO:0000313" key="7">
    <source>
        <dbReference type="EMBL" id="KAB2629784.1"/>
    </source>
</evidence>
<dbReference type="Pfam" id="PF07899">
    <property type="entry name" value="Frigida"/>
    <property type="match status" value="4"/>
</dbReference>
<feature type="region of interest" description="Disordered" evidence="6">
    <location>
        <begin position="1840"/>
        <end position="1872"/>
    </location>
</feature>
<feature type="region of interest" description="Disordered" evidence="6">
    <location>
        <begin position="563"/>
        <end position="588"/>
    </location>
</feature>
<evidence type="ECO:0000256" key="3">
    <source>
        <dbReference type="ARBA" id="ARBA00022782"/>
    </source>
</evidence>
<organism evidence="7 8">
    <name type="scientific">Pyrus ussuriensis x Pyrus communis</name>
    <dbReference type="NCBI Taxonomy" id="2448454"/>
    <lineage>
        <taxon>Eukaryota</taxon>
        <taxon>Viridiplantae</taxon>
        <taxon>Streptophyta</taxon>
        <taxon>Embryophyta</taxon>
        <taxon>Tracheophyta</taxon>
        <taxon>Spermatophyta</taxon>
        <taxon>Magnoliopsida</taxon>
        <taxon>eudicotyledons</taxon>
        <taxon>Gunneridae</taxon>
        <taxon>Pentapetalae</taxon>
        <taxon>rosids</taxon>
        <taxon>fabids</taxon>
        <taxon>Rosales</taxon>
        <taxon>Rosaceae</taxon>
        <taxon>Amygdaloideae</taxon>
        <taxon>Maleae</taxon>
        <taxon>Pyrus</taxon>
    </lineage>
</organism>
<keyword evidence="2" id="KW-0217">Developmental protein</keyword>
<evidence type="ECO:0000256" key="1">
    <source>
        <dbReference type="ARBA" id="ARBA00008956"/>
    </source>
</evidence>
<dbReference type="Proteomes" id="UP000327157">
    <property type="component" value="Chromosome 12"/>
</dbReference>
<comment type="caution">
    <text evidence="7">The sequence shown here is derived from an EMBL/GenBank/DDBJ whole genome shotgun (WGS) entry which is preliminary data.</text>
</comment>
<comment type="similarity">
    <text evidence="1">Belongs to the Frigida family.</text>
</comment>
<evidence type="ECO:0000256" key="6">
    <source>
        <dbReference type="SAM" id="MobiDB-lite"/>
    </source>
</evidence>
<feature type="coiled-coil region" evidence="5">
    <location>
        <begin position="1236"/>
        <end position="1365"/>
    </location>
</feature>